<evidence type="ECO:0000256" key="4">
    <source>
        <dbReference type="ARBA" id="ARBA00013014"/>
    </source>
</evidence>
<dbReference type="NCBIfam" id="TIGR00745">
    <property type="entry name" value="apbA_panE"/>
    <property type="match status" value="1"/>
</dbReference>
<comment type="pathway">
    <text evidence="2 11">Cofactor biosynthesis; (R)-pantothenate biosynthesis; (R)-pantoate from 3-methyl-2-oxobutanoate: step 2/2.</text>
</comment>
<comment type="function">
    <text evidence="1 11">Catalyzes the NADPH-dependent reduction of ketopantoate into pantoic acid.</text>
</comment>
<dbReference type="Gene3D" id="1.10.1040.10">
    <property type="entry name" value="N-(1-d-carboxylethyl)-l-norvaline Dehydrogenase, domain 2"/>
    <property type="match status" value="1"/>
</dbReference>
<dbReference type="RefSeq" id="WP_263071346.1">
    <property type="nucleotide sequence ID" value="NZ_JAOUSF010000001.1"/>
</dbReference>
<dbReference type="Proteomes" id="UP001209318">
    <property type="component" value="Unassembled WGS sequence"/>
</dbReference>
<accession>A0AAE3IT18</accession>
<comment type="similarity">
    <text evidence="3 11">Belongs to the ketopantoate reductase family.</text>
</comment>
<gene>
    <name evidence="14" type="ORF">OEV98_01370</name>
</gene>
<evidence type="ECO:0000313" key="15">
    <source>
        <dbReference type="Proteomes" id="UP001209318"/>
    </source>
</evidence>
<evidence type="ECO:0000313" key="14">
    <source>
        <dbReference type="EMBL" id="MCU9612209.1"/>
    </source>
</evidence>
<dbReference type="GO" id="GO:0008677">
    <property type="term" value="F:2-dehydropantoate 2-reductase activity"/>
    <property type="evidence" value="ECO:0007669"/>
    <property type="project" value="UniProtKB-EC"/>
</dbReference>
<name>A0AAE3IT18_9BACI</name>
<evidence type="ECO:0000256" key="10">
    <source>
        <dbReference type="ARBA" id="ARBA00048793"/>
    </source>
</evidence>
<dbReference type="InterPro" id="IPR008927">
    <property type="entry name" value="6-PGluconate_DH-like_C_sf"/>
</dbReference>
<dbReference type="PROSITE" id="PS51257">
    <property type="entry name" value="PROKAR_LIPOPROTEIN"/>
    <property type="match status" value="1"/>
</dbReference>
<evidence type="ECO:0000256" key="11">
    <source>
        <dbReference type="RuleBase" id="RU362068"/>
    </source>
</evidence>
<protein>
    <recommendedName>
        <fullName evidence="5 11">2-dehydropantoate 2-reductase</fullName>
        <ecNumber evidence="4 11">1.1.1.169</ecNumber>
    </recommendedName>
    <alternativeName>
        <fullName evidence="9 11">Ketopantoate reductase</fullName>
    </alternativeName>
</protein>
<dbReference type="InterPro" id="IPR013332">
    <property type="entry name" value="KPR_N"/>
</dbReference>
<feature type="domain" description="Ketopantoate reductase N-terminal" evidence="12">
    <location>
        <begin position="3"/>
        <end position="147"/>
    </location>
</feature>
<keyword evidence="6 11" id="KW-0566">Pantothenate biosynthesis</keyword>
<dbReference type="InterPro" id="IPR013328">
    <property type="entry name" value="6PGD_dom2"/>
</dbReference>
<evidence type="ECO:0000256" key="3">
    <source>
        <dbReference type="ARBA" id="ARBA00007870"/>
    </source>
</evidence>
<evidence type="ECO:0000259" key="12">
    <source>
        <dbReference type="Pfam" id="PF02558"/>
    </source>
</evidence>
<evidence type="ECO:0000256" key="1">
    <source>
        <dbReference type="ARBA" id="ARBA00002919"/>
    </source>
</evidence>
<sequence length="299" mass="33982">MKIGIIGGGSIGLLFSCYLSENHQVTLYCRTINQVNMINQCGITLQKKDSSILSNIHAKLSTERVADELVLVTVKQYHLPELLPILDKIPQHIPLLFLQNGMGHLDYLQKMKHDNILLGVVEHGALKISLSTVKHTGFGTTRVAAYKGDMQKLMAIKNTLQMSNFPFEIEANYNEMLIRKLVVNAAINPLTALLRIKNGDLLSNNYYFELLKEVFQEIIQVLCLQELEDTYFASIVSICQSTSNNYSSMLKDILEHRQTEIEGIVGVLRNKAEIQKQSVPFLQFLYTSIKGMEYKRWDE</sequence>
<proteinExistence type="inferred from homology"/>
<dbReference type="InterPro" id="IPR003710">
    <property type="entry name" value="ApbA"/>
</dbReference>
<dbReference type="PANTHER" id="PTHR43765:SF2">
    <property type="entry name" value="2-DEHYDROPANTOATE 2-REDUCTASE"/>
    <property type="match status" value="1"/>
</dbReference>
<evidence type="ECO:0000256" key="5">
    <source>
        <dbReference type="ARBA" id="ARBA00019465"/>
    </source>
</evidence>
<dbReference type="SUPFAM" id="SSF48179">
    <property type="entry name" value="6-phosphogluconate dehydrogenase C-terminal domain-like"/>
    <property type="match status" value="1"/>
</dbReference>
<dbReference type="InterPro" id="IPR013752">
    <property type="entry name" value="KPA_reductase"/>
</dbReference>
<dbReference type="GO" id="GO:0050661">
    <property type="term" value="F:NADP binding"/>
    <property type="evidence" value="ECO:0007669"/>
    <property type="project" value="TreeGrafter"/>
</dbReference>
<evidence type="ECO:0000259" key="13">
    <source>
        <dbReference type="Pfam" id="PF08546"/>
    </source>
</evidence>
<evidence type="ECO:0000256" key="8">
    <source>
        <dbReference type="ARBA" id="ARBA00023002"/>
    </source>
</evidence>
<dbReference type="PANTHER" id="PTHR43765">
    <property type="entry name" value="2-DEHYDROPANTOATE 2-REDUCTASE-RELATED"/>
    <property type="match status" value="1"/>
</dbReference>
<dbReference type="EMBL" id="JAOUSF010000001">
    <property type="protein sequence ID" value="MCU9612209.1"/>
    <property type="molecule type" value="Genomic_DNA"/>
</dbReference>
<organism evidence="14 15">
    <name type="scientific">Perspicuibacillus lycopersici</name>
    <dbReference type="NCBI Taxonomy" id="1325689"/>
    <lineage>
        <taxon>Bacteria</taxon>
        <taxon>Bacillati</taxon>
        <taxon>Bacillota</taxon>
        <taxon>Bacilli</taxon>
        <taxon>Bacillales</taxon>
        <taxon>Bacillaceae</taxon>
        <taxon>Perspicuibacillus</taxon>
    </lineage>
</organism>
<feature type="domain" description="Ketopantoate reductase C-terminal" evidence="13">
    <location>
        <begin position="174"/>
        <end position="293"/>
    </location>
</feature>
<reference evidence="14" key="1">
    <citation type="submission" date="2022-10" db="EMBL/GenBank/DDBJ databases">
        <title>Description of Fervidibacillus gen. nov. in the family Fervidibacillaceae fam. nov. with two species, Fervidibacillus albus sp. nov., and Fervidibacillus halotolerans sp. nov., isolated from tidal flat sediments.</title>
        <authorList>
            <person name="Kwon K.K."/>
            <person name="Yang S.-H."/>
        </authorList>
    </citation>
    <scope>NUCLEOTIDE SEQUENCE</scope>
    <source>
        <strain evidence="14">JCM 19140</strain>
    </source>
</reference>
<dbReference type="InterPro" id="IPR050838">
    <property type="entry name" value="Ketopantoate_reductase"/>
</dbReference>
<dbReference type="EC" id="1.1.1.169" evidence="4 11"/>
<dbReference type="Gene3D" id="3.40.50.720">
    <property type="entry name" value="NAD(P)-binding Rossmann-like Domain"/>
    <property type="match status" value="1"/>
</dbReference>
<dbReference type="GO" id="GO:0005737">
    <property type="term" value="C:cytoplasm"/>
    <property type="evidence" value="ECO:0007669"/>
    <property type="project" value="TreeGrafter"/>
</dbReference>
<dbReference type="Pfam" id="PF02558">
    <property type="entry name" value="ApbA"/>
    <property type="match status" value="1"/>
</dbReference>
<evidence type="ECO:0000256" key="2">
    <source>
        <dbReference type="ARBA" id="ARBA00004994"/>
    </source>
</evidence>
<evidence type="ECO:0000256" key="7">
    <source>
        <dbReference type="ARBA" id="ARBA00022857"/>
    </source>
</evidence>
<comment type="caution">
    <text evidence="14">The sequence shown here is derived from an EMBL/GenBank/DDBJ whole genome shotgun (WGS) entry which is preliminary data.</text>
</comment>
<keyword evidence="7 11" id="KW-0521">NADP</keyword>
<keyword evidence="15" id="KW-1185">Reference proteome</keyword>
<dbReference type="AlphaFoldDB" id="A0AAE3IT18"/>
<dbReference type="SUPFAM" id="SSF51735">
    <property type="entry name" value="NAD(P)-binding Rossmann-fold domains"/>
    <property type="match status" value="1"/>
</dbReference>
<dbReference type="InterPro" id="IPR036291">
    <property type="entry name" value="NAD(P)-bd_dom_sf"/>
</dbReference>
<dbReference type="NCBIfam" id="NF005093">
    <property type="entry name" value="PRK06522.2-4"/>
    <property type="match status" value="1"/>
</dbReference>
<evidence type="ECO:0000256" key="6">
    <source>
        <dbReference type="ARBA" id="ARBA00022655"/>
    </source>
</evidence>
<keyword evidence="8 11" id="KW-0560">Oxidoreductase</keyword>
<dbReference type="GO" id="GO:0015940">
    <property type="term" value="P:pantothenate biosynthetic process"/>
    <property type="evidence" value="ECO:0007669"/>
    <property type="project" value="UniProtKB-KW"/>
</dbReference>
<comment type="catalytic activity">
    <reaction evidence="10 11">
        <text>(R)-pantoate + NADP(+) = 2-dehydropantoate + NADPH + H(+)</text>
        <dbReference type="Rhea" id="RHEA:16233"/>
        <dbReference type="ChEBI" id="CHEBI:11561"/>
        <dbReference type="ChEBI" id="CHEBI:15378"/>
        <dbReference type="ChEBI" id="CHEBI:15980"/>
        <dbReference type="ChEBI" id="CHEBI:57783"/>
        <dbReference type="ChEBI" id="CHEBI:58349"/>
        <dbReference type="EC" id="1.1.1.169"/>
    </reaction>
</comment>
<evidence type="ECO:0000256" key="9">
    <source>
        <dbReference type="ARBA" id="ARBA00032024"/>
    </source>
</evidence>
<dbReference type="Pfam" id="PF08546">
    <property type="entry name" value="ApbA_C"/>
    <property type="match status" value="1"/>
</dbReference>